<gene>
    <name evidence="2" type="ORF">Q8Y70_12970</name>
    <name evidence="1" type="ORF">SAMN02927897_00246</name>
</gene>
<name>A0A1G4XAR9_9ENTR</name>
<dbReference type="EMBL" id="FMUI01000002">
    <property type="protein sequence ID" value="SCX38247.1"/>
    <property type="molecule type" value="Genomic_DNA"/>
</dbReference>
<evidence type="ECO:0000313" key="4">
    <source>
        <dbReference type="Proteomes" id="UP001302368"/>
    </source>
</evidence>
<sequence>MFTTAYAMNASAGFQSSISDGSRTTLGKGQAVTYTNLPNQPVAIVVYNNTGNTTPFNVAYNNQKPQNYSVQSVQGQGFSLGLAYLIDPSVTKAFEITVSVPDQAQQNSSVDVYAVSLFLPLSGINNIQIPTNGNAVSFSGYSRAYATPDLAWYDLNINSTSTGLVGLFFEDSTITVVGINMPKESSAALKKVVINTSGSGVPDSNIAIVVESGNLYQNSIFGTSSQIVYSPVSPVNSVSDGSISLQKIS</sequence>
<dbReference type="AlphaFoldDB" id="A0A1G4XAR9"/>
<evidence type="ECO:0000313" key="2">
    <source>
        <dbReference type="EMBL" id="WOZ75538.1"/>
    </source>
</evidence>
<dbReference type="RefSeq" id="WP_017456587.1">
    <property type="nucleotide sequence ID" value="NZ_CP137744.1"/>
</dbReference>
<protein>
    <submittedName>
        <fullName evidence="1">Uncharacterized protein</fullName>
    </submittedName>
</protein>
<dbReference type="GeneID" id="23843874"/>
<organism evidence="1 3">
    <name type="scientific">Kosakonia sacchari</name>
    <dbReference type="NCBI Taxonomy" id="1158459"/>
    <lineage>
        <taxon>Bacteria</taxon>
        <taxon>Pseudomonadati</taxon>
        <taxon>Pseudomonadota</taxon>
        <taxon>Gammaproteobacteria</taxon>
        <taxon>Enterobacterales</taxon>
        <taxon>Enterobacteriaceae</taxon>
        <taxon>Kosakonia</taxon>
    </lineage>
</organism>
<evidence type="ECO:0000313" key="3">
    <source>
        <dbReference type="Proteomes" id="UP000183569"/>
    </source>
</evidence>
<reference evidence="2 4" key="2">
    <citation type="submission" date="2023-10" db="EMBL/GenBank/DDBJ databases">
        <title>Genome sequencing of the isolated polysaccharide-producing bacterium Kosakonia sacchari KS2022.</title>
        <authorList>
            <person name="Yi X."/>
        </authorList>
    </citation>
    <scope>NUCLEOTIDE SEQUENCE [LARGE SCALE GENOMIC DNA]</scope>
    <source>
        <strain evidence="2 4">KS2022</strain>
    </source>
</reference>
<dbReference type="Proteomes" id="UP001302368">
    <property type="component" value="Chromosome"/>
</dbReference>
<reference evidence="1 3" key="1">
    <citation type="submission" date="2016-10" db="EMBL/GenBank/DDBJ databases">
        <authorList>
            <person name="Varghese N."/>
            <person name="Submissions S."/>
        </authorList>
    </citation>
    <scope>NUCLEOTIDE SEQUENCE [LARGE SCALE GENOMIC DNA]</scope>
    <source>
        <strain evidence="1 3">CGMCC 1.12102</strain>
    </source>
</reference>
<accession>A0A1G4XAR9</accession>
<dbReference type="EMBL" id="CP137744">
    <property type="protein sequence ID" value="WOZ75538.1"/>
    <property type="molecule type" value="Genomic_DNA"/>
</dbReference>
<keyword evidence="4" id="KW-1185">Reference proteome</keyword>
<evidence type="ECO:0000313" key="1">
    <source>
        <dbReference type="EMBL" id="SCX38247.1"/>
    </source>
</evidence>
<dbReference type="Proteomes" id="UP000183569">
    <property type="component" value="Unassembled WGS sequence"/>
</dbReference>
<proteinExistence type="predicted"/>